<protein>
    <recommendedName>
        <fullName evidence="3">PsbP C-terminal domain-containing protein</fullName>
    </recommendedName>
</protein>
<sequence>MKLAQLVSALLLYFICNVALGQEIYKNKEFGFEAEIPEDWSVYKETPSSTSNYMIIAWGMPKLYSEMEKEEIENSISITAIKSNSIKDAADLAEKDYKRVSGFAMKVNRTKINSTEYLCFITSSIIKFRSYVSKQYFFYKNGTGYIVNFTATPGTYTQNEPKFDAFFKTVKFD</sequence>
<gene>
    <name evidence="1" type="ORF">ACFS6I_22290</name>
</gene>
<name>A0ABW5Z1H2_9SPHI</name>
<organism evidence="1 2">
    <name type="scientific">Sphingobacterium anhuiense</name>
    <dbReference type="NCBI Taxonomy" id="493780"/>
    <lineage>
        <taxon>Bacteria</taxon>
        <taxon>Pseudomonadati</taxon>
        <taxon>Bacteroidota</taxon>
        <taxon>Sphingobacteriia</taxon>
        <taxon>Sphingobacteriales</taxon>
        <taxon>Sphingobacteriaceae</taxon>
        <taxon>Sphingobacterium</taxon>
    </lineage>
</organism>
<dbReference type="EMBL" id="JBHUPE010000013">
    <property type="protein sequence ID" value="MFD2906674.1"/>
    <property type="molecule type" value="Genomic_DNA"/>
</dbReference>
<proteinExistence type="predicted"/>
<evidence type="ECO:0008006" key="3">
    <source>
        <dbReference type="Google" id="ProtNLM"/>
    </source>
</evidence>
<evidence type="ECO:0000313" key="1">
    <source>
        <dbReference type="EMBL" id="MFD2906674.1"/>
    </source>
</evidence>
<accession>A0ABW5Z1H2</accession>
<keyword evidence="2" id="KW-1185">Reference proteome</keyword>
<evidence type="ECO:0000313" key="2">
    <source>
        <dbReference type="Proteomes" id="UP001597509"/>
    </source>
</evidence>
<dbReference type="Proteomes" id="UP001597509">
    <property type="component" value="Unassembled WGS sequence"/>
</dbReference>
<reference evidence="2" key="1">
    <citation type="journal article" date="2019" name="Int. J. Syst. Evol. Microbiol.">
        <title>The Global Catalogue of Microorganisms (GCM) 10K type strain sequencing project: providing services to taxonomists for standard genome sequencing and annotation.</title>
        <authorList>
            <consortium name="The Broad Institute Genomics Platform"/>
            <consortium name="The Broad Institute Genome Sequencing Center for Infectious Disease"/>
            <person name="Wu L."/>
            <person name="Ma J."/>
        </authorList>
    </citation>
    <scope>NUCLEOTIDE SEQUENCE [LARGE SCALE GENOMIC DNA]</scope>
    <source>
        <strain evidence="2">KCTC 22209</strain>
    </source>
</reference>
<dbReference type="RefSeq" id="WP_380923870.1">
    <property type="nucleotide sequence ID" value="NZ_JBHUPE010000013.1"/>
</dbReference>
<comment type="caution">
    <text evidence="1">The sequence shown here is derived from an EMBL/GenBank/DDBJ whole genome shotgun (WGS) entry which is preliminary data.</text>
</comment>